<dbReference type="EC" id="2.1.1.-" evidence="11"/>
<keyword evidence="4 11" id="KW-0752">Steroid biosynthesis</keyword>
<organism evidence="13 14">
    <name type="scientific">Staphylotrichum longicolle</name>
    <dbReference type="NCBI Taxonomy" id="669026"/>
    <lineage>
        <taxon>Eukaryota</taxon>
        <taxon>Fungi</taxon>
        <taxon>Dikarya</taxon>
        <taxon>Ascomycota</taxon>
        <taxon>Pezizomycotina</taxon>
        <taxon>Sordariomycetes</taxon>
        <taxon>Sordariomycetidae</taxon>
        <taxon>Sordariales</taxon>
        <taxon>Chaetomiaceae</taxon>
        <taxon>Staphylotrichum</taxon>
    </lineage>
</organism>
<dbReference type="GO" id="GO:0005783">
    <property type="term" value="C:endoplasmic reticulum"/>
    <property type="evidence" value="ECO:0007669"/>
    <property type="project" value="TreeGrafter"/>
</dbReference>
<dbReference type="EMBL" id="JAHCVI010000001">
    <property type="protein sequence ID" value="KAG7292695.1"/>
    <property type="molecule type" value="Genomic_DNA"/>
</dbReference>
<dbReference type="InterPro" id="IPR029063">
    <property type="entry name" value="SAM-dependent_MTases_sf"/>
</dbReference>
<keyword evidence="6 11" id="KW-1207">Sterol metabolism</keyword>
<dbReference type="SUPFAM" id="SSF53335">
    <property type="entry name" value="S-adenosyl-L-methionine-dependent methyltransferases"/>
    <property type="match status" value="1"/>
</dbReference>
<keyword evidence="11" id="KW-0444">Lipid biosynthesis</keyword>
<keyword evidence="1 10" id="KW-0489">Methyltransferase</keyword>
<dbReference type="GO" id="GO:0016126">
    <property type="term" value="P:sterol biosynthetic process"/>
    <property type="evidence" value="ECO:0007669"/>
    <property type="project" value="UniProtKB-KW"/>
</dbReference>
<evidence type="ECO:0000256" key="9">
    <source>
        <dbReference type="ARBA" id="ARBA00038188"/>
    </source>
</evidence>
<comment type="pathway">
    <text evidence="8">Steroid metabolism; ergosterol biosynthesis.</text>
</comment>
<comment type="caution">
    <text evidence="13">The sequence shown here is derived from an EMBL/GenBank/DDBJ whole genome shotgun (WGS) entry which is preliminary data.</text>
</comment>
<comment type="similarity">
    <text evidence="9 10 11">Belongs to the class I-like SAM-binding methyltransferase superfamily. Erg6/SMT family.</text>
</comment>
<keyword evidence="3 10" id="KW-0949">S-adenosyl-L-methionine</keyword>
<accession>A0AAD4I3X6</accession>
<evidence type="ECO:0000256" key="4">
    <source>
        <dbReference type="ARBA" id="ARBA00022955"/>
    </source>
</evidence>
<evidence type="ECO:0000256" key="1">
    <source>
        <dbReference type="ARBA" id="ARBA00022603"/>
    </source>
</evidence>
<name>A0AAD4I3X6_9PEZI</name>
<protein>
    <recommendedName>
        <fullName evidence="11">Sterol 24-C-methyltransferase</fullName>
        <ecNumber evidence="11">2.1.1.-</ecNumber>
    </recommendedName>
    <alternativeName>
        <fullName evidence="11">Delta(24)-sterol C-methyltransferase</fullName>
    </alternativeName>
</protein>
<gene>
    <name evidence="13" type="ORF">NEMBOFW57_002732</name>
</gene>
<dbReference type="Proteomes" id="UP001197093">
    <property type="component" value="Unassembled WGS sequence"/>
</dbReference>
<evidence type="ECO:0000256" key="10">
    <source>
        <dbReference type="PROSITE-ProRule" id="PRU01022"/>
    </source>
</evidence>
<dbReference type="InterPro" id="IPR013705">
    <property type="entry name" value="Sterol_MeTrfase_C"/>
</dbReference>
<evidence type="ECO:0000256" key="8">
    <source>
        <dbReference type="ARBA" id="ARBA00029435"/>
    </source>
</evidence>
<evidence type="ECO:0000313" key="13">
    <source>
        <dbReference type="EMBL" id="KAG7292695.1"/>
    </source>
</evidence>
<dbReference type="Pfam" id="PF08241">
    <property type="entry name" value="Methyltransf_11"/>
    <property type="match status" value="1"/>
</dbReference>
<evidence type="ECO:0000313" key="14">
    <source>
        <dbReference type="Proteomes" id="UP001197093"/>
    </source>
</evidence>
<sequence length="361" mass="41129">MASHMPANYAEDRLHRYLAHWTRDPSNVSTLDVDAISWATDKERDEREKKYCEVASDYYDLVTPLYEQGWGQQFHYTPLTPGLSIGESMTAYEKTFAELARLKKGMRVLDLGCGIGGPARTIASTVGCTIVGITDNAWHVERGTALTKKTGLVHLVTLVQGDFLKLPFPDESFDAAYSVESLCYAPDPAEVYREIKRVLKPGAPFTFHDFAMTEKFDERIPEHRRVRNWVEFGNGITKMPWVPQMRAGVKKAGFELLSEQDMAFRSAPAPWYYGPAGDIWWAWKMPGWADFWKVLKMWEPFRGTAHAVYRLMILFGMLPREVSTLMDTMWYCTKGVAVGGKMGIFTPMYLFVCRKPAKGKE</sequence>
<evidence type="ECO:0000256" key="3">
    <source>
        <dbReference type="ARBA" id="ARBA00022691"/>
    </source>
</evidence>
<dbReference type="InterPro" id="IPR030384">
    <property type="entry name" value="MeTrfase_SMT"/>
</dbReference>
<evidence type="ECO:0000259" key="12">
    <source>
        <dbReference type="PROSITE" id="PS51685"/>
    </source>
</evidence>
<dbReference type="PANTHER" id="PTHR44068:SF1">
    <property type="entry name" value="HYPOTHETICAL LOC100005854"/>
    <property type="match status" value="1"/>
</dbReference>
<dbReference type="CDD" id="cd02440">
    <property type="entry name" value="AdoMet_MTases"/>
    <property type="match status" value="1"/>
</dbReference>
<dbReference type="Gene3D" id="3.40.50.150">
    <property type="entry name" value="Vaccinia Virus protein VP39"/>
    <property type="match status" value="1"/>
</dbReference>
<evidence type="ECO:0000256" key="5">
    <source>
        <dbReference type="ARBA" id="ARBA00023011"/>
    </source>
</evidence>
<keyword evidence="2 10" id="KW-0808">Transferase</keyword>
<dbReference type="InterPro" id="IPR013216">
    <property type="entry name" value="Methyltransf_11"/>
</dbReference>
<dbReference type="Pfam" id="PF08498">
    <property type="entry name" value="Sterol_MT_C"/>
    <property type="match status" value="1"/>
</dbReference>
<dbReference type="GO" id="GO:0003838">
    <property type="term" value="F:sterol 24-C-methyltransferase activity"/>
    <property type="evidence" value="ECO:0007669"/>
    <property type="project" value="TreeGrafter"/>
</dbReference>
<keyword evidence="11" id="KW-0443">Lipid metabolism</keyword>
<keyword evidence="14" id="KW-1185">Reference proteome</keyword>
<dbReference type="PROSITE" id="PS51685">
    <property type="entry name" value="SAM_MT_ERG6_SMT"/>
    <property type="match status" value="1"/>
</dbReference>
<reference evidence="13" key="1">
    <citation type="submission" date="2023-02" db="EMBL/GenBank/DDBJ databases">
        <authorList>
            <person name="Palmer J.M."/>
        </authorList>
    </citation>
    <scope>NUCLEOTIDE SEQUENCE</scope>
    <source>
        <strain evidence="13">FW57</strain>
    </source>
</reference>
<keyword evidence="7 11" id="KW-0753">Steroid metabolism</keyword>
<comment type="function">
    <text evidence="11">Catalyzes the transfer of methyl groups from S-adenosyl-methionine to the C-24 of sterols.</text>
</comment>
<dbReference type="PANTHER" id="PTHR44068">
    <property type="entry name" value="ZGC:194242"/>
    <property type="match status" value="1"/>
</dbReference>
<keyword evidence="5 11" id="KW-0756">Sterol biosynthesis</keyword>
<feature type="domain" description="SAM-dependent methyltransferase Erg6/SMT-type" evidence="12">
    <location>
        <begin position="58"/>
        <end position="356"/>
    </location>
</feature>
<proteinExistence type="inferred from homology"/>
<evidence type="ECO:0000256" key="2">
    <source>
        <dbReference type="ARBA" id="ARBA00022679"/>
    </source>
</evidence>
<evidence type="ECO:0000256" key="6">
    <source>
        <dbReference type="ARBA" id="ARBA00023166"/>
    </source>
</evidence>
<evidence type="ECO:0000256" key="7">
    <source>
        <dbReference type="ARBA" id="ARBA00023221"/>
    </source>
</evidence>
<dbReference type="InterPro" id="IPR050447">
    <property type="entry name" value="Erg6_SMT_methyltransf"/>
</dbReference>
<evidence type="ECO:0000256" key="11">
    <source>
        <dbReference type="RuleBase" id="RU362025"/>
    </source>
</evidence>
<dbReference type="AlphaFoldDB" id="A0AAD4I3X6"/>
<dbReference type="GO" id="GO:0032259">
    <property type="term" value="P:methylation"/>
    <property type="evidence" value="ECO:0007669"/>
    <property type="project" value="UniProtKB-KW"/>
</dbReference>